<gene>
    <name evidence="1" type="ORF">METZ01_LOCUS268237</name>
</gene>
<dbReference type="EMBL" id="UINC01076324">
    <property type="protein sequence ID" value="SVC15383.1"/>
    <property type="molecule type" value="Genomic_DNA"/>
</dbReference>
<sequence>VCVEAPVDGACVPTPEATAWIDMVAGAMVGGACEGMTVSSLDRFLAGTTPLTGDLPRSDAYLHRIALLYATQFLADVIDATRSWRSATPSQILGELERALADPAHEQYTLGLYHGNGGHSVLP</sequence>
<name>A0A382JVZ6_9ZZZZ</name>
<proteinExistence type="predicted"/>
<dbReference type="AlphaFoldDB" id="A0A382JVZ6"/>
<organism evidence="1">
    <name type="scientific">marine metagenome</name>
    <dbReference type="NCBI Taxonomy" id="408172"/>
    <lineage>
        <taxon>unclassified sequences</taxon>
        <taxon>metagenomes</taxon>
        <taxon>ecological metagenomes</taxon>
    </lineage>
</organism>
<feature type="non-terminal residue" evidence="1">
    <location>
        <position position="1"/>
    </location>
</feature>
<reference evidence="1" key="1">
    <citation type="submission" date="2018-05" db="EMBL/GenBank/DDBJ databases">
        <authorList>
            <person name="Lanie J.A."/>
            <person name="Ng W.-L."/>
            <person name="Kazmierczak K.M."/>
            <person name="Andrzejewski T.M."/>
            <person name="Davidsen T.M."/>
            <person name="Wayne K.J."/>
            <person name="Tettelin H."/>
            <person name="Glass J.I."/>
            <person name="Rusch D."/>
            <person name="Podicherti R."/>
            <person name="Tsui H.-C.T."/>
            <person name="Winkler M.E."/>
        </authorList>
    </citation>
    <scope>NUCLEOTIDE SEQUENCE</scope>
</reference>
<protein>
    <submittedName>
        <fullName evidence="1">Uncharacterized protein</fullName>
    </submittedName>
</protein>
<accession>A0A382JVZ6</accession>
<feature type="non-terminal residue" evidence="1">
    <location>
        <position position="123"/>
    </location>
</feature>
<evidence type="ECO:0000313" key="1">
    <source>
        <dbReference type="EMBL" id="SVC15383.1"/>
    </source>
</evidence>